<dbReference type="SMART" id="SM00928">
    <property type="entry name" value="NADH_4Fe-4S"/>
    <property type="match status" value="1"/>
</dbReference>
<dbReference type="InterPro" id="IPR037225">
    <property type="entry name" value="Nuo51_FMN-bd_sf"/>
</dbReference>
<evidence type="ECO:0000256" key="5">
    <source>
        <dbReference type="ARBA" id="ARBA00022723"/>
    </source>
</evidence>
<comment type="cofactor">
    <cofactor evidence="2">
        <name>[4Fe-4S] cluster</name>
        <dbReference type="ChEBI" id="CHEBI:49883"/>
    </cofactor>
</comment>
<dbReference type="GO" id="GO:0047985">
    <property type="term" value="F:hydrogen dehydrogenase activity"/>
    <property type="evidence" value="ECO:0007669"/>
    <property type="project" value="UniProtKB-EC"/>
</dbReference>
<dbReference type="GO" id="GO:0003677">
    <property type="term" value="F:DNA binding"/>
    <property type="evidence" value="ECO:0007669"/>
    <property type="project" value="UniProtKB-KW"/>
</dbReference>
<dbReference type="PROSITE" id="PS00645">
    <property type="entry name" value="COMPLEX1_51K_2"/>
    <property type="match status" value="1"/>
</dbReference>
<dbReference type="PANTHER" id="PTHR43578">
    <property type="entry name" value="NADH-QUINONE OXIDOREDUCTASE SUBUNIT F"/>
    <property type="match status" value="1"/>
</dbReference>
<evidence type="ECO:0000256" key="7">
    <source>
        <dbReference type="ARBA" id="ARBA00023014"/>
    </source>
</evidence>
<evidence type="ECO:0000313" key="9">
    <source>
        <dbReference type="EMBL" id="APR05518.1"/>
    </source>
</evidence>
<feature type="region of interest" description="Disordered" evidence="8">
    <location>
        <begin position="337"/>
        <end position="357"/>
    </location>
</feature>
<dbReference type="Gene3D" id="3.40.50.11540">
    <property type="entry name" value="NADH-ubiquinone oxidoreductase 51kDa subunit"/>
    <property type="match status" value="1"/>
</dbReference>
<dbReference type="GO" id="GO:0046872">
    <property type="term" value="F:metal ion binding"/>
    <property type="evidence" value="ECO:0007669"/>
    <property type="project" value="UniProtKB-KW"/>
</dbReference>
<dbReference type="InterPro" id="IPR041921">
    <property type="entry name" value="NuoE_N"/>
</dbReference>
<dbReference type="GO" id="GO:0008137">
    <property type="term" value="F:NADH dehydrogenase (ubiquinone) activity"/>
    <property type="evidence" value="ECO:0007669"/>
    <property type="project" value="InterPro"/>
</dbReference>
<protein>
    <submittedName>
        <fullName evidence="9">NAD-reducing hydrogenase subunit HoxF</fullName>
        <ecNumber evidence="9">1.12.1.2</ecNumber>
    </submittedName>
</protein>
<dbReference type="RefSeq" id="WP_075148869.1">
    <property type="nucleotide sequence ID" value="NZ_CP018839.1"/>
</dbReference>
<evidence type="ECO:0000256" key="1">
    <source>
        <dbReference type="ARBA" id="ARBA00001917"/>
    </source>
</evidence>
<evidence type="ECO:0000313" key="10">
    <source>
        <dbReference type="Proteomes" id="UP000185739"/>
    </source>
</evidence>
<keyword evidence="10" id="KW-1185">Reference proteome</keyword>
<dbReference type="Pfam" id="PF01257">
    <property type="entry name" value="2Fe-2S_thioredx"/>
    <property type="match status" value="1"/>
</dbReference>
<dbReference type="GO" id="GO:0051539">
    <property type="term" value="F:4 iron, 4 sulfur cluster binding"/>
    <property type="evidence" value="ECO:0007669"/>
    <property type="project" value="UniProtKB-KW"/>
</dbReference>
<dbReference type="AlphaFoldDB" id="A0A1H5XE22"/>
<dbReference type="FunFam" id="3.40.50.11540:FF:000001">
    <property type="entry name" value="NADH dehydrogenase [ubiquinone] flavoprotein 1, mitochondrial"/>
    <property type="match status" value="1"/>
</dbReference>
<sequence length="601" mass="64280">MSDAELEPILAANRHDPRRLLQILRQAQERAGHLPPALLERIASALALPLARVVATASFYSLLRTGPAPAYDVLFADNITDRMQGGPALAASLCRALGLAPGLPAGDGRVRVGTTSCTGLCDQGPALLVNQRALSRMCPERVAPMAELIRRGVAVDDWPAEWFRIEPNLRRRDALLGAGLAPGEALAAALARSPEGLLAEIEASRLRGRGGAGYPTAAKWRACRAAPGEAHYVVCNADEGEPGTFKDRVLLSDFPQLVIDGMGIAAHAVGARRGFIYLRGEYRHLLAPLEALLAERRRQGLLGTDILGRGFDFDIEIHLGAGAYVCGEESALLESLEGRPGRPRIRPPFPVSRGYRDQPTTVNNVETLALACLVAVHGGEAFRAVGTAQSSGTKLLSVSGDVDRPGIYEYPFGVTVAEVLADCGARATQAVQIAGAAGHCLAAAEFGRRIAFEDVSTGGSFMVFDQGRDLFEVAHAFVDFFAHESCGFCTPCRVGTAVNRRRMDRIAAGRGTADDLDELAAMHCLMRSASHCGLGSTAARALTDIVDKFRPAFSRRLRTDGFVPAFDLDAALEPARQATGHDDPRTHFHPDPDTIPDEPLR</sequence>
<evidence type="ECO:0000256" key="3">
    <source>
        <dbReference type="ARBA" id="ARBA00007523"/>
    </source>
</evidence>
<dbReference type="SUPFAM" id="SSF140490">
    <property type="entry name" value="Nqo1C-terminal domain-like"/>
    <property type="match status" value="1"/>
</dbReference>
<reference evidence="9 10" key="1">
    <citation type="submission" date="2016-12" db="EMBL/GenBank/DDBJ databases">
        <title>Complete genome sequence of Thauera chlorobenzoica, a Betaproteobacterium degrading haloaromatics anaerobically to CO2 and halides.</title>
        <authorList>
            <person name="Goris T."/>
            <person name="Mergelsberg M."/>
            <person name="Boll M."/>
        </authorList>
    </citation>
    <scope>NUCLEOTIDE SEQUENCE [LARGE SCALE GENOMIC DNA]</scope>
    <source>
        <strain evidence="9 10">3CB1</strain>
    </source>
</reference>
<organism evidence="9 10">
    <name type="scientific">Thauera chlorobenzoica</name>
    <dbReference type="NCBI Taxonomy" id="96773"/>
    <lineage>
        <taxon>Bacteria</taxon>
        <taxon>Pseudomonadati</taxon>
        <taxon>Pseudomonadota</taxon>
        <taxon>Betaproteobacteria</taxon>
        <taxon>Rhodocyclales</taxon>
        <taxon>Zoogloeaceae</taxon>
        <taxon>Thauera</taxon>
    </lineage>
</organism>
<dbReference type="Proteomes" id="UP000185739">
    <property type="component" value="Chromosome"/>
</dbReference>
<dbReference type="InterPro" id="IPR001949">
    <property type="entry name" value="NADH-UbQ_OxRdtase_51kDa_CS"/>
</dbReference>
<dbReference type="SUPFAM" id="SSF52833">
    <property type="entry name" value="Thioredoxin-like"/>
    <property type="match status" value="1"/>
</dbReference>
<dbReference type="EMBL" id="CP018839">
    <property type="protein sequence ID" value="APR05518.1"/>
    <property type="molecule type" value="Genomic_DNA"/>
</dbReference>
<gene>
    <name evidence="9" type="ORF">Tchl_2692</name>
</gene>
<dbReference type="SUPFAM" id="SSF142984">
    <property type="entry name" value="Nqo1 middle domain-like"/>
    <property type="match status" value="1"/>
</dbReference>
<dbReference type="Gene3D" id="3.40.30.10">
    <property type="entry name" value="Glutaredoxin"/>
    <property type="match status" value="1"/>
</dbReference>
<dbReference type="EC" id="1.12.1.2" evidence="9"/>
<evidence type="ECO:0000256" key="4">
    <source>
        <dbReference type="ARBA" id="ARBA00022485"/>
    </source>
</evidence>
<evidence type="ECO:0000256" key="6">
    <source>
        <dbReference type="ARBA" id="ARBA00023004"/>
    </source>
</evidence>
<dbReference type="OrthoDB" id="9805533at2"/>
<dbReference type="PROSITE" id="PS00644">
    <property type="entry name" value="COMPLEX1_51K_1"/>
    <property type="match status" value="1"/>
</dbReference>
<dbReference type="Gene3D" id="1.20.1440.230">
    <property type="entry name" value="NADH-ubiquinone oxidoreductase 51kDa subunit, iron-sulphur binding domain"/>
    <property type="match status" value="1"/>
</dbReference>
<dbReference type="Gene3D" id="3.10.20.600">
    <property type="match status" value="1"/>
</dbReference>
<evidence type="ECO:0000256" key="8">
    <source>
        <dbReference type="SAM" id="MobiDB-lite"/>
    </source>
</evidence>
<dbReference type="Gene3D" id="1.10.10.1590">
    <property type="entry name" value="NADH-quinone oxidoreductase subunit E"/>
    <property type="match status" value="1"/>
</dbReference>
<keyword evidence="9" id="KW-0560">Oxidoreductase</keyword>
<comment type="cofactor">
    <cofactor evidence="1">
        <name>FMN</name>
        <dbReference type="ChEBI" id="CHEBI:58210"/>
    </cofactor>
</comment>
<dbReference type="Pfam" id="PF10589">
    <property type="entry name" value="NADH_4Fe-4S"/>
    <property type="match status" value="1"/>
</dbReference>
<feature type="compositionally biased region" description="Basic and acidic residues" evidence="8">
    <location>
        <begin position="579"/>
        <end position="601"/>
    </location>
</feature>
<dbReference type="InterPro" id="IPR019554">
    <property type="entry name" value="Soluble_ligand-bd"/>
</dbReference>
<feature type="region of interest" description="Disordered" evidence="8">
    <location>
        <begin position="577"/>
        <end position="601"/>
    </location>
</feature>
<dbReference type="STRING" id="96773.Tchl_2692"/>
<dbReference type="Pfam" id="PF10531">
    <property type="entry name" value="SLBB"/>
    <property type="match status" value="1"/>
</dbReference>
<accession>A0A1H5XE22</accession>
<keyword evidence="4" id="KW-0004">4Fe-4S</keyword>
<proteinExistence type="inferred from homology"/>
<dbReference type="SUPFAM" id="SSF142019">
    <property type="entry name" value="Nqo1 FMN-binding domain-like"/>
    <property type="match status" value="1"/>
</dbReference>
<dbReference type="InterPro" id="IPR011538">
    <property type="entry name" value="Nuo51_FMN-bd"/>
</dbReference>
<keyword evidence="6" id="KW-0408">Iron</keyword>
<evidence type="ECO:0000256" key="2">
    <source>
        <dbReference type="ARBA" id="ARBA00001966"/>
    </source>
</evidence>
<keyword evidence="5" id="KW-0479">Metal-binding</keyword>
<dbReference type="GO" id="GO:0010181">
    <property type="term" value="F:FMN binding"/>
    <property type="evidence" value="ECO:0007669"/>
    <property type="project" value="InterPro"/>
</dbReference>
<keyword evidence="9" id="KW-0371">Homeobox</keyword>
<keyword evidence="7" id="KW-0411">Iron-sulfur</keyword>
<dbReference type="PANTHER" id="PTHR43578:SF3">
    <property type="entry name" value="NADH-QUINONE OXIDOREDUCTASE SUBUNIT F"/>
    <property type="match status" value="1"/>
</dbReference>
<dbReference type="InterPro" id="IPR036249">
    <property type="entry name" value="Thioredoxin-like_sf"/>
</dbReference>
<dbReference type="Pfam" id="PF01512">
    <property type="entry name" value="Complex1_51K"/>
    <property type="match status" value="1"/>
</dbReference>
<name>A0A1H5XE22_9RHOO</name>
<dbReference type="InterPro" id="IPR019575">
    <property type="entry name" value="Nuop51_4Fe4S-bd"/>
</dbReference>
<comment type="similarity">
    <text evidence="3">Belongs to the complex I 51 kDa subunit family.</text>
</comment>
<dbReference type="InterPro" id="IPR037207">
    <property type="entry name" value="Nuop51_4Fe4S-bd_sf"/>
</dbReference>
<dbReference type="KEGG" id="tcl:Tchl_2692"/>